<dbReference type="Proteomes" id="UP000675920">
    <property type="component" value="Unplaced"/>
</dbReference>
<dbReference type="GO" id="GO:0044874">
    <property type="term" value="P:lipoprotein localization to outer membrane"/>
    <property type="evidence" value="ECO:0007669"/>
    <property type="project" value="TreeGrafter"/>
</dbReference>
<feature type="transmembrane region" description="Helical" evidence="8">
    <location>
        <begin position="963"/>
        <end position="983"/>
    </location>
</feature>
<organism evidence="10 11">
    <name type="scientific">Derxia gummosa DSM 723</name>
    <dbReference type="NCBI Taxonomy" id="1121388"/>
    <lineage>
        <taxon>Bacteria</taxon>
        <taxon>Pseudomonadati</taxon>
        <taxon>Pseudomonadota</taxon>
        <taxon>Betaproteobacteria</taxon>
        <taxon>Burkholderiales</taxon>
        <taxon>Alcaligenaceae</taxon>
        <taxon>Derxia</taxon>
    </lineage>
</organism>
<reference evidence="11" key="4">
    <citation type="journal article" date="2015" name="F1000Prime Rep">
        <title>Structure and mechanism of ABC transporters.</title>
        <authorList>
            <person name="Wilkens S."/>
        </authorList>
    </citation>
    <scope>NUCLEOTIDE SEQUENCE</scope>
</reference>
<dbReference type="Pfam" id="PF02687">
    <property type="entry name" value="FtsX"/>
    <property type="match status" value="2"/>
</dbReference>
<dbReference type="PANTHER" id="PTHR30489">
    <property type="entry name" value="LIPOPROTEIN-RELEASING SYSTEM TRANSMEMBRANE PROTEIN LOLE"/>
    <property type="match status" value="1"/>
</dbReference>
<sequence>METGTTRRPGAAPALPRASCRAAARALAGLVRQSLAGEWRAHPLRLAVALLAIAAGVTLGFAVHLVNASALDEFSTAVRQTAGSADLQLRGRGLAAGDGFDEALFDYLLGTPGVAAASPVVELEARVIGVERGARPGPAPQGGSGADGAPDARAGADGTPDRATKADGTPDRATKPDRAPTGDSAVGPRPARITLVGIDPLRALAVTPALLGQPAEGADLRPLDPDAVFLSAAAQTALGAAPGDRLLLAPPDGGPARRLVVAGSVPGASAGRSLAVVDIALAQAGFGRVGRLSRIDLRLAPGSNARAFAAGLALPGDVVAAEPAIDEQRGASLSRAYRVNLNMLALVALLTGGFLVYSVQSLAVRRRLVPFSLLRVIGASRAQVTAVVVAEGLLLGLGGAALGIAGGGAMAAGVLRLLGGDLGGGYFSGGTPALLWSWPAAGVFTLLGLGAALAGSLWPARAAGRIAPARGLKGIDDDGPARADARAASIGDGSAASGDGTVRMGGGTARPRTGPHPRLAAARRLLPGLALLAAGTGLAWLPPLGGIALGGYAAIAALLAGGLWLMPALAALLATPLGRLAARSRSPVLALASARVAHNPARAGTMLAGVVASFSLMAAMAIMVASFRHSVDDWLGQILPADVYLRLGASGGLTPRAEEELARLPGVASVEYARLAPLALDPQRPNVLLIARPMPDARAAAERLPLVEGSTVEPAPDAGAGSTATPAGAGSAGAAGGRSASASRAGTAAPIPIWVSEAMVDLYALAPGRVATLPLGPAGDAVSVRVAGVWRDYARQFGAIVIDRDRLAAVAGRHAPSTDAAFRLAAGAAAEPLAAALRARPDLDGADIALTRDIRALSLRIFDRSFAVTYLLEAVAVAVGLAGVATAFGAEALARAKEFGMLRHLGVARGQIVAMLAVEGALLATAGVLAGLALGAAIGAVLVFVVNPQSFHWTMQWHAPTGLLAGVAAGLVAAAALTAVLAAHRAASASAIAAVRDDI</sequence>
<dbReference type="InterPro" id="IPR003838">
    <property type="entry name" value="ABC3_permease_C"/>
</dbReference>
<proteinExistence type="inferred from homology"/>
<reference evidence="11" key="5">
    <citation type="submission" date="2025-08" db="UniProtKB">
        <authorList>
            <consortium name="RefSeq"/>
        </authorList>
    </citation>
    <scope>IDENTIFICATION</scope>
</reference>
<feature type="compositionally biased region" description="Low complexity" evidence="7">
    <location>
        <begin position="147"/>
        <end position="158"/>
    </location>
</feature>
<name>A0A8B6XB00_9BURK</name>
<feature type="domain" description="ABC3 transporter permease C-terminal" evidence="9">
    <location>
        <begin position="343"/>
        <end position="467"/>
    </location>
</feature>
<feature type="compositionally biased region" description="Basic and acidic residues" evidence="7">
    <location>
        <begin position="159"/>
        <end position="180"/>
    </location>
</feature>
<evidence type="ECO:0000256" key="6">
    <source>
        <dbReference type="ARBA" id="ARBA00023136"/>
    </source>
</evidence>
<feature type="transmembrane region" description="Helical" evidence="8">
    <location>
        <begin position="525"/>
        <end position="543"/>
    </location>
</feature>
<evidence type="ECO:0000256" key="1">
    <source>
        <dbReference type="ARBA" id="ARBA00004651"/>
    </source>
</evidence>
<keyword evidence="5 8" id="KW-1133">Transmembrane helix</keyword>
<keyword evidence="6 8" id="KW-0472">Membrane</keyword>
<dbReference type="GO" id="GO:0098797">
    <property type="term" value="C:plasma membrane protein complex"/>
    <property type="evidence" value="ECO:0007669"/>
    <property type="project" value="TreeGrafter"/>
</dbReference>
<feature type="transmembrane region" description="Helical" evidence="8">
    <location>
        <begin position="343"/>
        <end position="364"/>
    </location>
</feature>
<feature type="compositionally biased region" description="Low complexity" evidence="7">
    <location>
        <begin position="718"/>
        <end position="729"/>
    </location>
</feature>
<dbReference type="AlphaFoldDB" id="A0A8B6XB00"/>
<evidence type="ECO:0000256" key="5">
    <source>
        <dbReference type="ARBA" id="ARBA00022989"/>
    </source>
</evidence>
<feature type="region of interest" description="Disordered" evidence="7">
    <location>
        <begin position="132"/>
        <end position="191"/>
    </location>
</feature>
<feature type="transmembrane region" description="Helical" evidence="8">
    <location>
        <begin position="605"/>
        <end position="627"/>
    </location>
</feature>
<keyword evidence="3" id="KW-1003">Cell membrane</keyword>
<dbReference type="RefSeq" id="WP_084544641.1">
    <property type="nucleotide sequence ID" value="NZ_AXWS01000007.1"/>
</dbReference>
<feature type="transmembrane region" description="Helical" evidence="8">
    <location>
        <begin position="913"/>
        <end position="943"/>
    </location>
</feature>
<feature type="transmembrane region" description="Helical" evidence="8">
    <location>
        <begin position="384"/>
        <end position="415"/>
    </location>
</feature>
<evidence type="ECO:0000313" key="10">
    <source>
        <dbReference type="Proteomes" id="UP000675920"/>
    </source>
</evidence>
<reference evidence="11" key="2">
    <citation type="journal article" date="2008" name="Microbiol. Mol. Biol. Rev.">
        <title>Structure, function, and evolution of bacterial ATP-binding cassette systems.</title>
        <authorList>
            <person name="Davidson A.L."/>
            <person name="Dassa E."/>
            <person name="Orelle C."/>
            <person name="Chen J."/>
        </authorList>
    </citation>
    <scope>NUCLEOTIDE SEQUENCE</scope>
</reference>
<reference evidence="11" key="1">
    <citation type="journal article" date="2007" name="Curr. Opin. Struct. Biol.">
        <title>Structure and mechanism of ABC transporter proteins.</title>
        <authorList>
            <person name="Hollenstein K."/>
            <person name="Dawson R.J."/>
            <person name="Locher K.P."/>
        </authorList>
    </citation>
    <scope>NUCLEOTIDE SEQUENCE</scope>
</reference>
<feature type="compositionally biased region" description="Low complexity" evidence="7">
    <location>
        <begin position="490"/>
        <end position="500"/>
    </location>
</feature>
<evidence type="ECO:0000259" key="9">
    <source>
        <dbReference type="Pfam" id="PF02687"/>
    </source>
</evidence>
<accession>A0A8B6XB00</accession>
<evidence type="ECO:0000256" key="3">
    <source>
        <dbReference type="ARBA" id="ARBA00022475"/>
    </source>
</evidence>
<feature type="transmembrane region" description="Helical" evidence="8">
    <location>
        <begin position="435"/>
        <end position="458"/>
    </location>
</feature>
<evidence type="ECO:0000256" key="2">
    <source>
        <dbReference type="ARBA" id="ARBA00005236"/>
    </source>
</evidence>
<keyword evidence="10" id="KW-1185">Reference proteome</keyword>
<evidence type="ECO:0000256" key="4">
    <source>
        <dbReference type="ARBA" id="ARBA00022692"/>
    </source>
</evidence>
<protein>
    <submittedName>
        <fullName evidence="11">ABC transporter permease</fullName>
    </submittedName>
</protein>
<dbReference type="OrthoDB" id="5291724at2"/>
<dbReference type="PANTHER" id="PTHR30489:SF0">
    <property type="entry name" value="LIPOPROTEIN-RELEASING SYSTEM TRANSMEMBRANE PROTEIN LOLE"/>
    <property type="match status" value="1"/>
</dbReference>
<comment type="similarity">
    <text evidence="2">Belongs to the ABC-4 integral membrane protein family. LolC/E subfamily.</text>
</comment>
<feature type="transmembrane region" description="Helical" evidence="8">
    <location>
        <begin position="870"/>
        <end position="893"/>
    </location>
</feature>
<comment type="subcellular location">
    <subcellularLocation>
        <location evidence="1">Cell membrane</location>
        <topology evidence="1">Multi-pass membrane protein</topology>
    </subcellularLocation>
</comment>
<feature type="transmembrane region" description="Helical" evidence="8">
    <location>
        <begin position="549"/>
        <end position="575"/>
    </location>
</feature>
<keyword evidence="4 8" id="KW-0812">Transmembrane</keyword>
<feature type="transmembrane region" description="Helical" evidence="8">
    <location>
        <begin position="46"/>
        <end position="66"/>
    </location>
</feature>
<evidence type="ECO:0000256" key="8">
    <source>
        <dbReference type="SAM" id="Phobius"/>
    </source>
</evidence>
<dbReference type="InterPro" id="IPR051447">
    <property type="entry name" value="Lipoprotein-release_system"/>
</dbReference>
<feature type="domain" description="ABC3 transporter permease C-terminal" evidence="9">
    <location>
        <begin position="874"/>
        <end position="989"/>
    </location>
</feature>
<evidence type="ECO:0000256" key="7">
    <source>
        <dbReference type="SAM" id="MobiDB-lite"/>
    </source>
</evidence>
<feature type="region of interest" description="Disordered" evidence="7">
    <location>
        <begin position="490"/>
        <end position="516"/>
    </location>
</feature>
<evidence type="ECO:0000313" key="11">
    <source>
        <dbReference type="RefSeq" id="WP_084544641.1"/>
    </source>
</evidence>
<reference evidence="11" key="3">
    <citation type="journal article" date="2014" name="J. Gen. Physiol.">
        <title>Structural diversity of ABC transporters.</title>
        <authorList>
            <person name="ter Beek J."/>
            <person name="Guskov A."/>
            <person name="Slotboom D.J."/>
        </authorList>
    </citation>
    <scope>NUCLEOTIDE SEQUENCE</scope>
</reference>
<feature type="region of interest" description="Disordered" evidence="7">
    <location>
        <begin position="711"/>
        <end position="742"/>
    </location>
</feature>